<comment type="caution">
    <text evidence="1">The sequence shown here is derived from an EMBL/GenBank/DDBJ whole genome shotgun (WGS) entry which is preliminary data.</text>
</comment>
<dbReference type="EMBL" id="NQJD01000049">
    <property type="protein sequence ID" value="TAA73915.1"/>
    <property type="molecule type" value="Genomic_DNA"/>
</dbReference>
<dbReference type="AlphaFoldDB" id="A0A521FYS1"/>
<reference evidence="1" key="1">
    <citation type="submission" date="2017-07" db="EMBL/GenBank/DDBJ databases">
        <title>The cable genome - Insights into the physiology and evolution of filamentous bacteria capable of sulfide oxidation via long distance electron transfer.</title>
        <authorList>
            <person name="Thorup C."/>
            <person name="Bjerg J.T."/>
            <person name="Schreiber L."/>
            <person name="Nielsen L.P."/>
            <person name="Kjeldsen K.U."/>
            <person name="Boesen T."/>
            <person name="Boggild A."/>
            <person name="Meysman F."/>
            <person name="Geelhoed J."/>
            <person name="Schramm A."/>
        </authorList>
    </citation>
    <scope>NUCLEOTIDE SEQUENCE [LARGE SCALE GENOMIC DNA]</scope>
    <source>
        <strain evidence="1">GS</strain>
    </source>
</reference>
<name>A0A521FYS1_9BACT</name>
<sequence>MKTTEQDRRILHTLAAADPDFAAFKAKFSAAIQPYGQ</sequence>
<accession>A0A521FYS1</accession>
<evidence type="ECO:0000313" key="2">
    <source>
        <dbReference type="Proteomes" id="UP000316238"/>
    </source>
</evidence>
<organism evidence="1 2">
    <name type="scientific">Candidatus Electronema aureum</name>
    <dbReference type="NCBI Taxonomy" id="2005002"/>
    <lineage>
        <taxon>Bacteria</taxon>
        <taxon>Pseudomonadati</taxon>
        <taxon>Thermodesulfobacteriota</taxon>
        <taxon>Desulfobulbia</taxon>
        <taxon>Desulfobulbales</taxon>
        <taxon>Desulfobulbaceae</taxon>
        <taxon>Candidatus Electronema</taxon>
    </lineage>
</organism>
<dbReference type="Proteomes" id="UP000316238">
    <property type="component" value="Unassembled WGS sequence"/>
</dbReference>
<protein>
    <submittedName>
        <fullName evidence="1">Uncharacterized protein</fullName>
    </submittedName>
</protein>
<keyword evidence="2" id="KW-1185">Reference proteome</keyword>
<proteinExistence type="predicted"/>
<evidence type="ECO:0000313" key="1">
    <source>
        <dbReference type="EMBL" id="TAA73915.1"/>
    </source>
</evidence>
<gene>
    <name evidence="1" type="ORF">CDV28_1493</name>
</gene>